<gene>
    <name evidence="2" type="ORF">IAC59_01865</name>
</gene>
<feature type="signal peptide" evidence="1">
    <location>
        <begin position="1"/>
        <end position="22"/>
    </location>
</feature>
<evidence type="ECO:0008006" key="4">
    <source>
        <dbReference type="Google" id="ProtNLM"/>
    </source>
</evidence>
<reference evidence="2" key="1">
    <citation type="submission" date="2020-10" db="EMBL/GenBank/DDBJ databases">
        <authorList>
            <person name="Gilroy R."/>
        </authorList>
    </citation>
    <scope>NUCLEOTIDE SEQUENCE</scope>
    <source>
        <strain evidence="2">ChiSxjej2B14-8506</strain>
    </source>
</reference>
<organism evidence="2 3">
    <name type="scientific">Candidatus Fimadaptatus faecigallinarum</name>
    <dbReference type="NCBI Taxonomy" id="2840814"/>
    <lineage>
        <taxon>Bacteria</taxon>
        <taxon>Bacillati</taxon>
        <taxon>Bacillota</taxon>
        <taxon>Clostridia</taxon>
        <taxon>Eubacteriales</taxon>
        <taxon>Candidatus Fimadaptatus</taxon>
    </lineage>
</organism>
<keyword evidence="1" id="KW-0732">Signal</keyword>
<protein>
    <recommendedName>
        <fullName evidence="4">Fibronectin type-III domain-containing protein</fullName>
    </recommendedName>
</protein>
<proteinExistence type="predicted"/>
<evidence type="ECO:0000256" key="1">
    <source>
        <dbReference type="SAM" id="SignalP"/>
    </source>
</evidence>
<comment type="caution">
    <text evidence="2">The sequence shown here is derived from an EMBL/GenBank/DDBJ whole genome shotgun (WGS) entry which is preliminary data.</text>
</comment>
<dbReference type="Proteomes" id="UP000824123">
    <property type="component" value="Unassembled WGS sequence"/>
</dbReference>
<dbReference type="AlphaFoldDB" id="A0A9D1LQ99"/>
<evidence type="ECO:0000313" key="3">
    <source>
        <dbReference type="Proteomes" id="UP000824123"/>
    </source>
</evidence>
<dbReference type="EMBL" id="DVNK01000014">
    <property type="protein sequence ID" value="HIU45990.1"/>
    <property type="molecule type" value="Genomic_DNA"/>
</dbReference>
<accession>A0A9D1LQ99</accession>
<feature type="chain" id="PRO_5038650172" description="Fibronectin type-III domain-containing protein" evidence="1">
    <location>
        <begin position="23"/>
        <end position="218"/>
    </location>
</feature>
<evidence type="ECO:0000313" key="2">
    <source>
        <dbReference type="EMBL" id="HIU45990.1"/>
    </source>
</evidence>
<reference evidence="2" key="2">
    <citation type="journal article" date="2021" name="PeerJ">
        <title>Extensive microbial diversity within the chicken gut microbiome revealed by metagenomics and culture.</title>
        <authorList>
            <person name="Gilroy R."/>
            <person name="Ravi A."/>
            <person name="Getino M."/>
            <person name="Pursley I."/>
            <person name="Horton D.L."/>
            <person name="Alikhan N.F."/>
            <person name="Baker D."/>
            <person name="Gharbi K."/>
            <person name="Hall N."/>
            <person name="Watson M."/>
            <person name="Adriaenssens E.M."/>
            <person name="Foster-Nyarko E."/>
            <person name="Jarju S."/>
            <person name="Secka A."/>
            <person name="Antonio M."/>
            <person name="Oren A."/>
            <person name="Chaudhuri R.R."/>
            <person name="La Ragione R."/>
            <person name="Hildebrand F."/>
            <person name="Pallen M.J."/>
        </authorList>
    </citation>
    <scope>NUCLEOTIDE SEQUENCE</scope>
    <source>
        <strain evidence="2">ChiSxjej2B14-8506</strain>
    </source>
</reference>
<sequence length="218" mass="23872">MKKRIASMMATVIAVTGLSAGAAALADAPLVEYTEFMGNGRVEVEFVGDVWYENAQVTVQDAQGNGYTATIIERDDDGFKFSAEGLTAGTEYTYTISGVRAERTEGYGQVADTFVADDVVGAVRVDGVEYDRMGYVEVDFDRHVVYNDNVSIVVTDKDGNEYQTSIRKRDKDEIEFDVMGLTDGEKYYFTIEGVTPEAGLNANDTQPTIDGSFYAIDD</sequence>
<name>A0A9D1LQ99_9FIRM</name>